<reference evidence="2" key="1">
    <citation type="journal article" date="2018" name="PLoS Negl. Trop. Dis.">
        <title>Sialome diversity of ticks revealed by RNAseq of single tick salivary glands.</title>
        <authorList>
            <person name="Perner J."/>
            <person name="Kropackova S."/>
            <person name="Kopacek P."/>
            <person name="Ribeiro J.M."/>
        </authorList>
    </citation>
    <scope>NUCLEOTIDE SEQUENCE</scope>
    <source>
        <strain evidence="2">Siblings of single egg batch collected in Ceske Budejovice</strain>
        <tissue evidence="2">Salivary glands</tissue>
    </source>
</reference>
<proteinExistence type="predicted"/>
<dbReference type="EMBL" id="GEGO01006147">
    <property type="protein sequence ID" value="JAR89257.1"/>
    <property type="molecule type" value="Transcribed_RNA"/>
</dbReference>
<feature type="signal peptide" evidence="1">
    <location>
        <begin position="1"/>
        <end position="20"/>
    </location>
</feature>
<keyword evidence="1" id="KW-0732">Signal</keyword>
<accession>A0A147BEN8</accession>
<dbReference type="AlphaFoldDB" id="A0A147BEN8"/>
<organism evidence="2">
    <name type="scientific">Ixodes ricinus</name>
    <name type="common">Common tick</name>
    <name type="synonym">Acarus ricinus</name>
    <dbReference type="NCBI Taxonomy" id="34613"/>
    <lineage>
        <taxon>Eukaryota</taxon>
        <taxon>Metazoa</taxon>
        <taxon>Ecdysozoa</taxon>
        <taxon>Arthropoda</taxon>
        <taxon>Chelicerata</taxon>
        <taxon>Arachnida</taxon>
        <taxon>Acari</taxon>
        <taxon>Parasitiformes</taxon>
        <taxon>Ixodida</taxon>
        <taxon>Ixodoidea</taxon>
        <taxon>Ixodidae</taxon>
        <taxon>Ixodinae</taxon>
        <taxon>Ixodes</taxon>
    </lineage>
</organism>
<feature type="chain" id="PRO_5007542095" evidence="1">
    <location>
        <begin position="21"/>
        <end position="93"/>
    </location>
</feature>
<name>A0A147BEN8_IXORI</name>
<evidence type="ECO:0000313" key="2">
    <source>
        <dbReference type="EMBL" id="JAR89257.1"/>
    </source>
</evidence>
<evidence type="ECO:0000256" key="1">
    <source>
        <dbReference type="SAM" id="SignalP"/>
    </source>
</evidence>
<protein>
    <submittedName>
        <fullName evidence="2">Putative secreted protein</fullName>
    </submittedName>
</protein>
<sequence length="93" mass="10125">MWCCRDLAVFPLSMTGLAWSGPCCAGVATWFAVSAATMPSSESLFSPRLVTGGMSIAWPDAANGVISCQSASCHRQKRRRKSQNKCTFKLRSY</sequence>